<dbReference type="FunCoup" id="A0A2T3AWN6">
    <property type="interactions" value="484"/>
</dbReference>
<keyword evidence="13" id="KW-1185">Reference proteome</keyword>
<comment type="similarity">
    <text evidence="4">Belongs to the metallo-beta-lactamase superfamily. Glyoxalase II family.</text>
</comment>
<dbReference type="Gene3D" id="1.10.238.10">
    <property type="entry name" value="EF-hand"/>
    <property type="match status" value="2"/>
</dbReference>
<keyword evidence="8" id="KW-0862">Zinc</keyword>
<keyword evidence="7" id="KW-0378">Hydrolase</keyword>
<keyword evidence="6" id="KW-0479">Metal-binding</keyword>
<organism evidence="12 13">
    <name type="scientific">Amorphotheca resinae ATCC 22711</name>
    <dbReference type="NCBI Taxonomy" id="857342"/>
    <lineage>
        <taxon>Eukaryota</taxon>
        <taxon>Fungi</taxon>
        <taxon>Dikarya</taxon>
        <taxon>Ascomycota</taxon>
        <taxon>Pezizomycotina</taxon>
        <taxon>Leotiomycetes</taxon>
        <taxon>Helotiales</taxon>
        <taxon>Amorphothecaceae</taxon>
        <taxon>Amorphotheca</taxon>
    </lineage>
</organism>
<gene>
    <name evidence="12" type="ORF">M430DRAFT_105387</name>
</gene>
<evidence type="ECO:0000256" key="4">
    <source>
        <dbReference type="ARBA" id="ARBA00006759"/>
    </source>
</evidence>
<dbReference type="GO" id="GO:0046872">
    <property type="term" value="F:metal ion binding"/>
    <property type="evidence" value="ECO:0007669"/>
    <property type="project" value="UniProtKB-KW"/>
</dbReference>
<comment type="catalytic activity">
    <reaction evidence="1">
        <text>an S-(2-hydroxyacyl)glutathione + H2O = a 2-hydroxy carboxylate + glutathione + H(+)</text>
        <dbReference type="Rhea" id="RHEA:21864"/>
        <dbReference type="ChEBI" id="CHEBI:15377"/>
        <dbReference type="ChEBI" id="CHEBI:15378"/>
        <dbReference type="ChEBI" id="CHEBI:57925"/>
        <dbReference type="ChEBI" id="CHEBI:58896"/>
        <dbReference type="ChEBI" id="CHEBI:71261"/>
        <dbReference type="EC" id="3.1.2.6"/>
    </reaction>
</comment>
<dbReference type="Proteomes" id="UP000241818">
    <property type="component" value="Unassembled WGS sequence"/>
</dbReference>
<comment type="cofactor">
    <cofactor evidence="2">
        <name>Zn(2+)</name>
        <dbReference type="ChEBI" id="CHEBI:29105"/>
    </cofactor>
</comment>
<dbReference type="UniPathway" id="UPA00619">
    <property type="reaction ID" value="UER00676"/>
</dbReference>
<dbReference type="PANTHER" id="PTHR11935">
    <property type="entry name" value="BETA LACTAMASE DOMAIN"/>
    <property type="match status" value="1"/>
</dbReference>
<dbReference type="InterPro" id="IPR036866">
    <property type="entry name" value="RibonucZ/Hydroxyglut_hydro"/>
</dbReference>
<evidence type="ECO:0000256" key="10">
    <source>
        <dbReference type="SAM" id="MobiDB-lite"/>
    </source>
</evidence>
<dbReference type="InterPro" id="IPR032282">
    <property type="entry name" value="HAGH_C"/>
</dbReference>
<dbReference type="EC" id="3.1.2.6" evidence="5"/>
<evidence type="ECO:0000256" key="9">
    <source>
        <dbReference type="ARBA" id="ARBA00031044"/>
    </source>
</evidence>
<comment type="pathway">
    <text evidence="3">Secondary metabolite metabolism; methylglyoxal degradation; (R)-lactate from methylglyoxal: step 2/2.</text>
</comment>
<evidence type="ECO:0000313" key="13">
    <source>
        <dbReference type="Proteomes" id="UP000241818"/>
    </source>
</evidence>
<evidence type="ECO:0000259" key="11">
    <source>
        <dbReference type="SMART" id="SM00849"/>
    </source>
</evidence>
<dbReference type="SMART" id="SM00849">
    <property type="entry name" value="Lactamase_B"/>
    <property type="match status" value="1"/>
</dbReference>
<dbReference type="GeneID" id="36569085"/>
<dbReference type="EMBL" id="KZ679014">
    <property type="protein sequence ID" value="PSS13086.1"/>
    <property type="molecule type" value="Genomic_DNA"/>
</dbReference>
<dbReference type="STRING" id="857342.A0A2T3AWN6"/>
<dbReference type="SUPFAM" id="SSF47473">
    <property type="entry name" value="EF-hand"/>
    <property type="match status" value="1"/>
</dbReference>
<dbReference type="RefSeq" id="XP_024719077.1">
    <property type="nucleotide sequence ID" value="XM_024861004.1"/>
</dbReference>
<feature type="region of interest" description="Disordered" evidence="10">
    <location>
        <begin position="247"/>
        <end position="266"/>
    </location>
</feature>
<dbReference type="Pfam" id="PF00753">
    <property type="entry name" value="Lactamase_B"/>
    <property type="match status" value="1"/>
</dbReference>
<dbReference type="PANTHER" id="PTHR11935:SF94">
    <property type="entry name" value="TENZING NORGAY, ISOFORM C"/>
    <property type="match status" value="1"/>
</dbReference>
<name>A0A2T3AWN6_AMORE</name>
<evidence type="ECO:0000313" key="12">
    <source>
        <dbReference type="EMBL" id="PSS13086.1"/>
    </source>
</evidence>
<evidence type="ECO:0000256" key="7">
    <source>
        <dbReference type="ARBA" id="ARBA00022801"/>
    </source>
</evidence>
<dbReference type="CDD" id="cd07723">
    <property type="entry name" value="hydroxyacylglutathione_hydrolase_MBL-fold"/>
    <property type="match status" value="1"/>
</dbReference>
<dbReference type="InterPro" id="IPR011992">
    <property type="entry name" value="EF-hand-dom_pair"/>
</dbReference>
<evidence type="ECO:0000256" key="2">
    <source>
        <dbReference type="ARBA" id="ARBA00001947"/>
    </source>
</evidence>
<protein>
    <recommendedName>
        <fullName evidence="5">hydroxyacylglutathione hydrolase</fullName>
        <ecNumber evidence="5">3.1.2.6</ecNumber>
    </recommendedName>
    <alternativeName>
        <fullName evidence="9">Glyoxalase II</fullName>
    </alternativeName>
</protein>
<evidence type="ECO:0000256" key="5">
    <source>
        <dbReference type="ARBA" id="ARBA00011917"/>
    </source>
</evidence>
<dbReference type="Pfam" id="PF16123">
    <property type="entry name" value="HAGH_C"/>
    <property type="match status" value="1"/>
</dbReference>
<accession>A0A2T3AWN6</accession>
<evidence type="ECO:0000256" key="8">
    <source>
        <dbReference type="ARBA" id="ARBA00022833"/>
    </source>
</evidence>
<dbReference type="InterPro" id="IPR035680">
    <property type="entry name" value="Clx_II_MBL"/>
</dbReference>
<reference evidence="12 13" key="1">
    <citation type="journal article" date="2018" name="New Phytol.">
        <title>Comparative genomics and transcriptomics depict ericoid mycorrhizal fungi as versatile saprotrophs and plant mutualists.</title>
        <authorList>
            <person name="Martino E."/>
            <person name="Morin E."/>
            <person name="Grelet G.A."/>
            <person name="Kuo A."/>
            <person name="Kohler A."/>
            <person name="Daghino S."/>
            <person name="Barry K.W."/>
            <person name="Cichocki N."/>
            <person name="Clum A."/>
            <person name="Dockter R.B."/>
            <person name="Hainaut M."/>
            <person name="Kuo R.C."/>
            <person name="LaButti K."/>
            <person name="Lindahl B.D."/>
            <person name="Lindquist E.A."/>
            <person name="Lipzen A."/>
            <person name="Khouja H.R."/>
            <person name="Magnuson J."/>
            <person name="Murat C."/>
            <person name="Ohm R.A."/>
            <person name="Singer S.W."/>
            <person name="Spatafora J.W."/>
            <person name="Wang M."/>
            <person name="Veneault-Fourrey C."/>
            <person name="Henrissat B."/>
            <person name="Grigoriev I.V."/>
            <person name="Martin F.M."/>
            <person name="Perotto S."/>
        </authorList>
    </citation>
    <scope>NUCLEOTIDE SEQUENCE [LARGE SCALE GENOMIC DNA]</scope>
    <source>
        <strain evidence="12 13">ATCC 22711</strain>
    </source>
</reference>
<dbReference type="Gene3D" id="3.60.15.10">
    <property type="entry name" value="Ribonuclease Z/Hydroxyacylglutathione hydrolase-like"/>
    <property type="match status" value="1"/>
</dbReference>
<feature type="domain" description="Metallo-beta-lactamase" evidence="11">
    <location>
        <begin position="14"/>
        <end position="170"/>
    </location>
</feature>
<evidence type="ECO:0000256" key="3">
    <source>
        <dbReference type="ARBA" id="ARBA00004963"/>
    </source>
</evidence>
<dbReference type="GO" id="GO:0004416">
    <property type="term" value="F:hydroxyacylglutathione hydrolase activity"/>
    <property type="evidence" value="ECO:0007669"/>
    <property type="project" value="UniProtKB-EC"/>
</dbReference>
<dbReference type="InParanoid" id="A0A2T3AWN6"/>
<dbReference type="OrthoDB" id="515692at2759"/>
<evidence type="ECO:0000256" key="1">
    <source>
        <dbReference type="ARBA" id="ARBA00001623"/>
    </source>
</evidence>
<dbReference type="InterPro" id="IPR001279">
    <property type="entry name" value="Metallo-B-lactamas"/>
</dbReference>
<dbReference type="AlphaFoldDB" id="A0A2T3AWN6"/>
<proteinExistence type="inferred from homology"/>
<sequence length="444" mass="48930">MHIQSIPMWTGSSDNYAYLVVDDKSRDAVIIDPAHPEEVAPVLERQINEGKINLTAIVNTHHHWDHAGGNKKLVSKPVIGGKDCEGVTKTPKNGESFKIGDISVKALYTPCHTQDSICWFMEDSTGRVVFTGDTLFHGGIFFEGTAEEMNTALNKTLAAIPDDTKVFPGHEYTKANVKFAISALQSEPVKKLQAFAENNKETQGKFTIGDEKQHNVFMRVDDPLVQKATGKTDPVEVMSKLREMKNSFKSKPAKRRAPAPAPAPAVASITPKNRLSKLAKEHNITSGEEQEIREAFALFAHEKKGEKEGVISIGDVRRAMIALGIPPSPEELSEFISILDPDNEGFAIFSSFVAICSLKLHNRTRTLESHNQEVDEAFRLFTSGGGEEKITLATLKRVARSLKEDVDEELLRDMILEANGGAGVGSGVEKDEFENVLRRAGVWR</sequence>
<evidence type="ECO:0000256" key="6">
    <source>
        <dbReference type="ARBA" id="ARBA00022723"/>
    </source>
</evidence>
<dbReference type="SUPFAM" id="SSF56281">
    <property type="entry name" value="Metallo-hydrolase/oxidoreductase"/>
    <property type="match status" value="1"/>
</dbReference>